<dbReference type="Pfam" id="PF01476">
    <property type="entry name" value="LysM"/>
    <property type="match status" value="1"/>
</dbReference>
<proteinExistence type="predicted"/>
<keyword evidence="3" id="KW-1185">Reference proteome</keyword>
<dbReference type="PROSITE" id="PS51782">
    <property type="entry name" value="LYSM"/>
    <property type="match status" value="1"/>
</dbReference>
<dbReference type="SMART" id="SM00257">
    <property type="entry name" value="LysM"/>
    <property type="match status" value="1"/>
</dbReference>
<dbReference type="InterPro" id="IPR018392">
    <property type="entry name" value="LysM"/>
</dbReference>
<sequence length="105" mass="11865">MSKIQLEALIQLCQYLCNKYSISTIKGHRELRSTSCSGLNFPLGEVKRTVCSISYGDCNFNTYTVKAGDILWSISKSFNMTVNELMKLNGLKNSLIHPNQVLRIM</sequence>
<dbReference type="CDD" id="cd00118">
    <property type="entry name" value="LysM"/>
    <property type="match status" value="1"/>
</dbReference>
<dbReference type="EMBL" id="CP078093">
    <property type="protein sequence ID" value="QXM07402.1"/>
    <property type="molecule type" value="Genomic_DNA"/>
</dbReference>
<evidence type="ECO:0000313" key="2">
    <source>
        <dbReference type="EMBL" id="QXM07402.1"/>
    </source>
</evidence>
<accession>A0ABX8RGD4</accession>
<gene>
    <name evidence="2" type="ORF">KVH43_05530</name>
</gene>
<protein>
    <submittedName>
        <fullName evidence="2">LysM peptidoglycan-binding domain-containing protein</fullName>
    </submittedName>
</protein>
<feature type="domain" description="LysM" evidence="1">
    <location>
        <begin position="61"/>
        <end position="104"/>
    </location>
</feature>
<reference evidence="2" key="1">
    <citation type="submission" date="2021-07" db="EMBL/GenBank/DDBJ databases">
        <title>Complete genome sequence of Crassaminicella sp. 143-21, isolated from a deep-sea hydrothermal vent.</title>
        <authorList>
            <person name="Li X."/>
        </authorList>
    </citation>
    <scope>NUCLEOTIDE SEQUENCE</scope>
    <source>
        <strain evidence="2">143-21</strain>
    </source>
</reference>
<organism evidence="2 3">
    <name type="scientific">Crassaminicella indica</name>
    <dbReference type="NCBI Taxonomy" id="2855394"/>
    <lineage>
        <taxon>Bacteria</taxon>
        <taxon>Bacillati</taxon>
        <taxon>Bacillota</taxon>
        <taxon>Clostridia</taxon>
        <taxon>Eubacteriales</taxon>
        <taxon>Clostridiaceae</taxon>
        <taxon>Crassaminicella</taxon>
    </lineage>
</organism>
<evidence type="ECO:0000313" key="3">
    <source>
        <dbReference type="Proteomes" id="UP000886818"/>
    </source>
</evidence>
<name>A0ABX8RGD4_9CLOT</name>
<evidence type="ECO:0000259" key="1">
    <source>
        <dbReference type="PROSITE" id="PS51782"/>
    </source>
</evidence>
<dbReference type="Proteomes" id="UP000886818">
    <property type="component" value="Chromosome"/>
</dbReference>